<proteinExistence type="predicted"/>
<gene>
    <name evidence="2" type="ORF">F2Q69_00061674</name>
</gene>
<comment type="caution">
    <text evidence="2">The sequence shown here is derived from an EMBL/GenBank/DDBJ whole genome shotgun (WGS) entry which is preliminary data.</text>
</comment>
<organism evidence="2 3">
    <name type="scientific">Brassica cretica</name>
    <name type="common">Mustard</name>
    <dbReference type="NCBI Taxonomy" id="69181"/>
    <lineage>
        <taxon>Eukaryota</taxon>
        <taxon>Viridiplantae</taxon>
        <taxon>Streptophyta</taxon>
        <taxon>Embryophyta</taxon>
        <taxon>Tracheophyta</taxon>
        <taxon>Spermatophyta</taxon>
        <taxon>Magnoliopsida</taxon>
        <taxon>eudicotyledons</taxon>
        <taxon>Gunneridae</taxon>
        <taxon>Pentapetalae</taxon>
        <taxon>rosids</taxon>
        <taxon>malvids</taxon>
        <taxon>Brassicales</taxon>
        <taxon>Brassicaceae</taxon>
        <taxon>Brassiceae</taxon>
        <taxon>Brassica</taxon>
    </lineage>
</organism>
<evidence type="ECO:0000256" key="1">
    <source>
        <dbReference type="SAM" id="MobiDB-lite"/>
    </source>
</evidence>
<dbReference type="AlphaFoldDB" id="A0A8S9RQ79"/>
<dbReference type="EMBL" id="QGKX02000095">
    <property type="protein sequence ID" value="KAF3574989.1"/>
    <property type="molecule type" value="Genomic_DNA"/>
</dbReference>
<protein>
    <submittedName>
        <fullName evidence="2">Uncharacterized protein</fullName>
    </submittedName>
</protein>
<name>A0A8S9RQ79_BRACR</name>
<feature type="compositionally biased region" description="Polar residues" evidence="1">
    <location>
        <begin position="32"/>
        <end position="55"/>
    </location>
</feature>
<accession>A0A8S9RQ79</accession>
<sequence length="80" mass="8828">MRPRFGRNWLARSATPDDWSLSCGASPKPSHWSPSLNSTIGRGSTSEGNASQVEQRAQREPHLVIDLPNLPNRPKLSPPQ</sequence>
<dbReference type="Proteomes" id="UP000712600">
    <property type="component" value="Unassembled WGS sequence"/>
</dbReference>
<reference evidence="2" key="1">
    <citation type="submission" date="2019-12" db="EMBL/GenBank/DDBJ databases">
        <title>Genome sequencing and annotation of Brassica cretica.</title>
        <authorList>
            <person name="Studholme D.J."/>
            <person name="Sarris P."/>
        </authorList>
    </citation>
    <scope>NUCLEOTIDE SEQUENCE</scope>
    <source>
        <strain evidence="2">PFS-109/04</strain>
        <tissue evidence="2">Leaf</tissue>
    </source>
</reference>
<evidence type="ECO:0000313" key="2">
    <source>
        <dbReference type="EMBL" id="KAF3574989.1"/>
    </source>
</evidence>
<feature type="region of interest" description="Disordered" evidence="1">
    <location>
        <begin position="16"/>
        <end position="80"/>
    </location>
</feature>
<evidence type="ECO:0000313" key="3">
    <source>
        <dbReference type="Proteomes" id="UP000712600"/>
    </source>
</evidence>